<evidence type="ECO:0000313" key="3">
    <source>
        <dbReference type="Proteomes" id="UP001417504"/>
    </source>
</evidence>
<dbReference type="PANTHER" id="PTHR33107:SF5">
    <property type="entry name" value="KUNITZ TRYPSIN INHIBITOR 5"/>
    <property type="match status" value="1"/>
</dbReference>
<dbReference type="GO" id="GO:0004866">
    <property type="term" value="F:endopeptidase inhibitor activity"/>
    <property type="evidence" value="ECO:0007669"/>
    <property type="project" value="InterPro"/>
</dbReference>
<dbReference type="CDD" id="cd23375">
    <property type="entry name" value="beta-trefoil_STI_VvMLP-like"/>
    <property type="match status" value="1"/>
</dbReference>
<dbReference type="EMBL" id="JBBNAE010000004">
    <property type="protein sequence ID" value="KAK9131176.1"/>
    <property type="molecule type" value="Genomic_DNA"/>
</dbReference>
<proteinExistence type="predicted"/>
<organism evidence="2 3">
    <name type="scientific">Stephania japonica</name>
    <dbReference type="NCBI Taxonomy" id="461633"/>
    <lineage>
        <taxon>Eukaryota</taxon>
        <taxon>Viridiplantae</taxon>
        <taxon>Streptophyta</taxon>
        <taxon>Embryophyta</taxon>
        <taxon>Tracheophyta</taxon>
        <taxon>Spermatophyta</taxon>
        <taxon>Magnoliopsida</taxon>
        <taxon>Ranunculales</taxon>
        <taxon>Menispermaceae</taxon>
        <taxon>Menispermoideae</taxon>
        <taxon>Cissampelideae</taxon>
        <taxon>Stephania</taxon>
    </lineage>
</organism>
<name>A0AAP0JDK4_9MAGN</name>
<comment type="caution">
    <text evidence="2">The sequence shown here is derived from an EMBL/GenBank/DDBJ whole genome shotgun (WGS) entry which is preliminary data.</text>
</comment>
<dbReference type="Proteomes" id="UP001417504">
    <property type="component" value="Unassembled WGS sequence"/>
</dbReference>
<dbReference type="InterPro" id="IPR002160">
    <property type="entry name" value="Prot_inh_Kunz-lg"/>
</dbReference>
<reference evidence="2 3" key="1">
    <citation type="submission" date="2024-01" db="EMBL/GenBank/DDBJ databases">
        <title>Genome assemblies of Stephania.</title>
        <authorList>
            <person name="Yang L."/>
        </authorList>
    </citation>
    <scope>NUCLEOTIDE SEQUENCE [LARGE SCALE GENOMIC DNA]</scope>
    <source>
        <strain evidence="2">QJT</strain>
        <tissue evidence="2">Leaf</tissue>
    </source>
</reference>
<dbReference type="SMART" id="SM00452">
    <property type="entry name" value="STI"/>
    <property type="match status" value="1"/>
</dbReference>
<dbReference type="Pfam" id="PF00197">
    <property type="entry name" value="Kunitz_legume"/>
    <property type="match status" value="1"/>
</dbReference>
<evidence type="ECO:0000256" key="1">
    <source>
        <dbReference type="SAM" id="SignalP"/>
    </source>
</evidence>
<dbReference type="PROSITE" id="PS00283">
    <property type="entry name" value="SOYBEAN_KUNITZ"/>
    <property type="match status" value="1"/>
</dbReference>
<keyword evidence="3" id="KW-1185">Reference proteome</keyword>
<gene>
    <name evidence="2" type="ORF">Sjap_011663</name>
</gene>
<feature type="signal peptide" evidence="1">
    <location>
        <begin position="1"/>
        <end position="24"/>
    </location>
</feature>
<protein>
    <submittedName>
        <fullName evidence="2">Uncharacterized protein</fullName>
    </submittedName>
</protein>
<keyword evidence="1" id="KW-0732">Signal</keyword>
<dbReference type="Gene3D" id="2.80.10.50">
    <property type="match status" value="1"/>
</dbReference>
<sequence>MATHNQFLYSLLLLLPLLITFANAQPLEAVLDINGNPIRSGIEYYISNAFRAISPPASTLALAPNRNNSCPFDVVLKQINGLPLTFSPVNKDATVRVGTDLNVKFSAATICVQSTVWKLADFDESVRKSFVSTGGVEGNPGIATVSNWFRIEKFEDRYKLVFCPGVCSNDKILCRPLCGDIGVFSDGGVRRLAVGEEPLKVYFRKA</sequence>
<accession>A0AAP0JDK4</accession>
<evidence type="ECO:0000313" key="2">
    <source>
        <dbReference type="EMBL" id="KAK9131176.1"/>
    </source>
</evidence>
<dbReference type="PANTHER" id="PTHR33107">
    <property type="entry name" value="KUNITZ TRYPSIN INHIBITOR 2"/>
    <property type="match status" value="1"/>
</dbReference>
<dbReference type="InterPro" id="IPR011065">
    <property type="entry name" value="Kunitz_inhibitor_STI-like_sf"/>
</dbReference>
<feature type="chain" id="PRO_5043015017" evidence="1">
    <location>
        <begin position="25"/>
        <end position="206"/>
    </location>
</feature>
<dbReference type="SUPFAM" id="SSF50386">
    <property type="entry name" value="STI-like"/>
    <property type="match status" value="1"/>
</dbReference>
<dbReference type="AlphaFoldDB" id="A0AAP0JDK4"/>